<keyword evidence="3" id="KW-1185">Reference proteome</keyword>
<dbReference type="Proteomes" id="UP000066624">
    <property type="component" value="Chromosome"/>
</dbReference>
<keyword evidence="1" id="KW-1133">Transmembrane helix</keyword>
<dbReference type="GO" id="GO:0071555">
    <property type="term" value="P:cell wall organization"/>
    <property type="evidence" value="ECO:0007669"/>
    <property type="project" value="UniProtKB-KW"/>
</dbReference>
<dbReference type="Gene3D" id="3.30.160.60">
    <property type="entry name" value="Classic Zinc Finger"/>
    <property type="match status" value="1"/>
</dbReference>
<comment type="similarity">
    <text evidence="1">Belongs to the transglycosylase MltG family.</text>
</comment>
<dbReference type="PANTHER" id="PTHR30518">
    <property type="entry name" value="ENDOLYTIC MUREIN TRANSGLYCOSYLASE"/>
    <property type="match status" value="1"/>
</dbReference>
<accession>A0A0K0XWF4</accession>
<gene>
    <name evidence="1" type="primary">mltG</name>
    <name evidence="2" type="ORF">WM2015_1576</name>
</gene>
<protein>
    <recommendedName>
        <fullName evidence="1">Endolytic murein transglycosylase</fullName>
        <ecNumber evidence="1">4.2.2.29</ecNumber>
    </recommendedName>
    <alternativeName>
        <fullName evidence="1">Peptidoglycan lytic transglycosylase</fullName>
    </alternativeName>
    <alternativeName>
        <fullName evidence="1">Peptidoglycan polymerization terminase</fullName>
    </alternativeName>
</protein>
<dbReference type="AlphaFoldDB" id="A0A0K0XWF4"/>
<dbReference type="NCBIfam" id="TIGR00247">
    <property type="entry name" value="endolytic transglycosylase MltG"/>
    <property type="match status" value="1"/>
</dbReference>
<dbReference type="InterPro" id="IPR003770">
    <property type="entry name" value="MLTG-like"/>
</dbReference>
<proteinExistence type="inferred from homology"/>
<dbReference type="RefSeq" id="WP_049725548.1">
    <property type="nucleotide sequence ID" value="NZ_CP012154.1"/>
</dbReference>
<sequence length="331" mass="37367">MRRLISVFLLFLLLAAGVTAWQWSAWRDFLQSPVNPDGPVALWIAPGTSFGGLVRQFEALGLARPDWRWRLYGRLHRPGLQVGEFLIDANQTLPALLARLESGRVREHRWTLVEGWTLRQMRADLADDPRLRHESRGMDTEALMAALDCAGCEAEGRFLPETYFFIRGSSDLDLLQRAHEAMDRALADAWARRDPELPIDSPEELLILASLIERETGDPSERAQVAGVFKRRLERGMRLQTDPTVIYGLGEGFDGRLRRVHLRTDHPWNTYTRHGLPVTPIAMPGRASLEAAARPADGTALYFVAKGDGTHQFSDTLDQHNAAVDRYIRGR</sequence>
<dbReference type="Pfam" id="PF02618">
    <property type="entry name" value="YceG"/>
    <property type="match status" value="1"/>
</dbReference>
<dbReference type="OrthoDB" id="9814591at2"/>
<comment type="catalytic activity">
    <reaction evidence="1">
        <text>a peptidoglycan chain = a peptidoglycan chain with N-acetyl-1,6-anhydromuramyl-[peptide] at the reducing end + a peptidoglycan chain with N-acetylglucosamine at the non-reducing end.</text>
        <dbReference type="EC" id="4.2.2.29"/>
    </reaction>
</comment>
<dbReference type="KEGG" id="wma:WM2015_1576"/>
<dbReference type="STRING" id="1579979.WM2015_1576"/>
<reference evidence="2 3" key="1">
    <citation type="submission" date="2015-07" db="EMBL/GenBank/DDBJ databases">
        <authorList>
            <person name="Noorani M."/>
        </authorList>
    </citation>
    <scope>NUCLEOTIDE SEQUENCE [LARGE SCALE GENOMIC DNA]</scope>
    <source>
        <strain evidence="2 3">KCTC 42284</strain>
    </source>
</reference>
<dbReference type="GO" id="GO:0008932">
    <property type="term" value="F:lytic endotransglycosylase activity"/>
    <property type="evidence" value="ECO:0007669"/>
    <property type="project" value="UniProtKB-UniRule"/>
</dbReference>
<evidence type="ECO:0000313" key="3">
    <source>
        <dbReference type="Proteomes" id="UP000066624"/>
    </source>
</evidence>
<name>A0A0K0XWF4_9GAMM</name>
<dbReference type="PATRIC" id="fig|1579979.3.peg.1616"/>
<dbReference type="EMBL" id="CP012154">
    <property type="protein sequence ID" value="AKS41946.1"/>
    <property type="molecule type" value="Genomic_DNA"/>
</dbReference>
<keyword evidence="1" id="KW-0997">Cell inner membrane</keyword>
<comment type="function">
    <text evidence="1">Functions as a peptidoglycan terminase that cleaves nascent peptidoglycan strands endolytically to terminate their elongation.</text>
</comment>
<dbReference type="PANTHER" id="PTHR30518:SF2">
    <property type="entry name" value="ENDOLYTIC MUREIN TRANSGLYCOSYLASE"/>
    <property type="match status" value="1"/>
</dbReference>
<dbReference type="CDD" id="cd08010">
    <property type="entry name" value="MltG_like"/>
    <property type="match status" value="1"/>
</dbReference>
<keyword evidence="1" id="KW-0812">Transmembrane</keyword>
<evidence type="ECO:0000256" key="1">
    <source>
        <dbReference type="HAMAP-Rule" id="MF_02065"/>
    </source>
</evidence>
<keyword evidence="1" id="KW-0472">Membrane</keyword>
<dbReference type="GO" id="GO:0009252">
    <property type="term" value="P:peptidoglycan biosynthetic process"/>
    <property type="evidence" value="ECO:0007669"/>
    <property type="project" value="UniProtKB-UniRule"/>
</dbReference>
<evidence type="ECO:0000313" key="2">
    <source>
        <dbReference type="EMBL" id="AKS41946.1"/>
    </source>
</evidence>
<keyword evidence="1" id="KW-1003">Cell membrane</keyword>
<dbReference type="GO" id="GO:0005886">
    <property type="term" value="C:plasma membrane"/>
    <property type="evidence" value="ECO:0007669"/>
    <property type="project" value="UniProtKB-UniRule"/>
</dbReference>
<organism evidence="2 3">
    <name type="scientific">Wenzhouxiangella marina</name>
    <dbReference type="NCBI Taxonomy" id="1579979"/>
    <lineage>
        <taxon>Bacteria</taxon>
        <taxon>Pseudomonadati</taxon>
        <taxon>Pseudomonadota</taxon>
        <taxon>Gammaproteobacteria</taxon>
        <taxon>Chromatiales</taxon>
        <taxon>Wenzhouxiangellaceae</taxon>
        <taxon>Wenzhouxiangella</taxon>
    </lineage>
</organism>
<dbReference type="EC" id="4.2.2.29" evidence="1"/>
<keyword evidence="1" id="KW-0456">Lyase</keyword>
<dbReference type="HAMAP" id="MF_02065">
    <property type="entry name" value="MltG"/>
    <property type="match status" value="1"/>
</dbReference>
<keyword evidence="1" id="KW-0961">Cell wall biogenesis/degradation</keyword>
<feature type="site" description="Important for catalytic activity" evidence="1">
    <location>
        <position position="215"/>
    </location>
</feature>